<dbReference type="PANTHER" id="PTHR43798">
    <property type="entry name" value="MONOACYLGLYCEROL LIPASE"/>
    <property type="match status" value="1"/>
</dbReference>
<evidence type="ECO:0000313" key="4">
    <source>
        <dbReference type="Proteomes" id="UP001602123"/>
    </source>
</evidence>
<dbReference type="InterPro" id="IPR029058">
    <property type="entry name" value="AB_hydrolase_fold"/>
</dbReference>
<dbReference type="GO" id="GO:0016787">
    <property type="term" value="F:hydrolase activity"/>
    <property type="evidence" value="ECO:0007669"/>
    <property type="project" value="UniProtKB-KW"/>
</dbReference>
<dbReference type="PANTHER" id="PTHR43798:SF31">
    <property type="entry name" value="AB HYDROLASE SUPERFAMILY PROTEIN YCLE"/>
    <property type="match status" value="1"/>
</dbReference>
<comment type="caution">
    <text evidence="3">The sequence shown here is derived from an EMBL/GenBank/DDBJ whole genome shotgun (WGS) entry which is preliminary data.</text>
</comment>
<evidence type="ECO:0000259" key="2">
    <source>
        <dbReference type="Pfam" id="PF00561"/>
    </source>
</evidence>
<dbReference type="InterPro" id="IPR050266">
    <property type="entry name" value="AB_hydrolase_sf"/>
</dbReference>
<dbReference type="EMBL" id="JBIAUT010000001">
    <property type="protein sequence ID" value="MFF4214993.1"/>
    <property type="molecule type" value="Genomic_DNA"/>
</dbReference>
<dbReference type="Gene3D" id="3.40.50.1820">
    <property type="entry name" value="alpha/beta hydrolase"/>
    <property type="match status" value="1"/>
</dbReference>
<organism evidence="3 4">
    <name type="scientific">Streptomyces nondiastaticus</name>
    <dbReference type="NCBI Taxonomy" id="3154512"/>
    <lineage>
        <taxon>Bacteria</taxon>
        <taxon>Bacillati</taxon>
        <taxon>Actinomycetota</taxon>
        <taxon>Actinomycetes</taxon>
        <taxon>Kitasatosporales</taxon>
        <taxon>Streptomycetaceae</taxon>
        <taxon>Streptomyces</taxon>
    </lineage>
</organism>
<keyword evidence="1 3" id="KW-0378">Hydrolase</keyword>
<gene>
    <name evidence="3" type="ORF">ACFYZM_01750</name>
</gene>
<sequence length="122" mass="12042">MPSVSVADARVRYERTGTGTGPALVLVHGTGSAGAALTWGQIAPLLARDRTVSTLDLSGAGETTDDGGPLTVEGLAAQVAAVIEDAGTGPADLLGFSMGAPVTAAVAALRPDLVHRLILVAG</sequence>
<accession>A0ABW6TTC0</accession>
<evidence type="ECO:0000256" key="1">
    <source>
        <dbReference type="ARBA" id="ARBA00022801"/>
    </source>
</evidence>
<dbReference type="Pfam" id="PF00561">
    <property type="entry name" value="Abhydrolase_1"/>
    <property type="match status" value="1"/>
</dbReference>
<feature type="domain" description="AB hydrolase-1" evidence="2">
    <location>
        <begin position="22"/>
        <end position="122"/>
    </location>
</feature>
<reference evidence="3 4" key="1">
    <citation type="submission" date="2024-10" db="EMBL/GenBank/DDBJ databases">
        <title>The Natural Products Discovery Center: Release of the First 8490 Sequenced Strains for Exploring Actinobacteria Biosynthetic Diversity.</title>
        <authorList>
            <person name="Kalkreuter E."/>
            <person name="Kautsar S.A."/>
            <person name="Yang D."/>
            <person name="Bader C.D."/>
            <person name="Teijaro C.N."/>
            <person name="Fluegel L."/>
            <person name="Davis C.M."/>
            <person name="Simpson J.R."/>
            <person name="Lauterbach L."/>
            <person name="Steele A.D."/>
            <person name="Gui C."/>
            <person name="Meng S."/>
            <person name="Li G."/>
            <person name="Viehrig K."/>
            <person name="Ye F."/>
            <person name="Su P."/>
            <person name="Kiefer A.F."/>
            <person name="Nichols A."/>
            <person name="Cepeda A.J."/>
            <person name="Yan W."/>
            <person name="Fan B."/>
            <person name="Jiang Y."/>
            <person name="Adhikari A."/>
            <person name="Zheng C.-J."/>
            <person name="Schuster L."/>
            <person name="Cowan T.M."/>
            <person name="Smanski M.J."/>
            <person name="Chevrette M.G."/>
            <person name="De Carvalho L.P.S."/>
            <person name="Shen B."/>
        </authorList>
    </citation>
    <scope>NUCLEOTIDE SEQUENCE [LARGE SCALE GENOMIC DNA]</scope>
    <source>
        <strain evidence="3 4">NPDC001650</strain>
    </source>
</reference>
<proteinExistence type="predicted"/>
<dbReference type="SUPFAM" id="SSF53474">
    <property type="entry name" value="alpha/beta-Hydrolases"/>
    <property type="match status" value="1"/>
</dbReference>
<dbReference type="RefSeq" id="WP_388623320.1">
    <property type="nucleotide sequence ID" value="NZ_JBIAUT010000001.1"/>
</dbReference>
<evidence type="ECO:0000313" key="3">
    <source>
        <dbReference type="EMBL" id="MFF4214993.1"/>
    </source>
</evidence>
<protein>
    <submittedName>
        <fullName evidence="3">Alpha/beta fold hydrolase</fullName>
    </submittedName>
</protein>
<dbReference type="InterPro" id="IPR000073">
    <property type="entry name" value="AB_hydrolase_1"/>
</dbReference>
<name>A0ABW6TTC0_9ACTN</name>
<dbReference type="Proteomes" id="UP001602123">
    <property type="component" value="Unassembled WGS sequence"/>
</dbReference>
<keyword evidence="4" id="KW-1185">Reference proteome</keyword>